<evidence type="ECO:0000256" key="1">
    <source>
        <dbReference type="ARBA" id="ARBA00000707"/>
    </source>
</evidence>
<dbReference type="PANTHER" id="PTHR24006:SF758">
    <property type="entry name" value="UBIQUITIN CARBOXYL-TERMINAL HYDROLASE 36"/>
    <property type="match status" value="1"/>
</dbReference>
<dbReference type="Pfam" id="PF00443">
    <property type="entry name" value="UCH"/>
    <property type="match status" value="1"/>
</dbReference>
<dbReference type="Gene3D" id="3.90.70.10">
    <property type="entry name" value="Cysteine proteinases"/>
    <property type="match status" value="1"/>
</dbReference>
<evidence type="ECO:0000256" key="2">
    <source>
        <dbReference type="ARBA" id="ARBA00009085"/>
    </source>
</evidence>
<name>A0AAD1UFR8_EUPCR</name>
<dbReference type="PROSITE" id="PS50235">
    <property type="entry name" value="USP_3"/>
    <property type="match status" value="1"/>
</dbReference>
<evidence type="ECO:0000256" key="5">
    <source>
        <dbReference type="ARBA" id="ARBA00022801"/>
    </source>
</evidence>
<feature type="region of interest" description="Disordered" evidence="8">
    <location>
        <begin position="36"/>
        <end position="59"/>
    </location>
</feature>
<gene>
    <name evidence="10" type="ORF">ECRASSUSDP1_LOCUS7741</name>
</gene>
<feature type="compositionally biased region" description="Acidic residues" evidence="8">
    <location>
        <begin position="37"/>
        <end position="56"/>
    </location>
</feature>
<dbReference type="InterPro" id="IPR050164">
    <property type="entry name" value="Peptidase_C19"/>
</dbReference>
<reference evidence="10" key="1">
    <citation type="submission" date="2023-07" db="EMBL/GenBank/DDBJ databases">
        <authorList>
            <consortium name="AG Swart"/>
            <person name="Singh M."/>
            <person name="Singh A."/>
            <person name="Seah K."/>
            <person name="Emmerich C."/>
        </authorList>
    </citation>
    <scope>NUCLEOTIDE SEQUENCE</scope>
    <source>
        <strain evidence="10">DP1</strain>
    </source>
</reference>
<dbReference type="GO" id="GO:0004843">
    <property type="term" value="F:cysteine-type deubiquitinase activity"/>
    <property type="evidence" value="ECO:0007669"/>
    <property type="project" value="UniProtKB-UniRule"/>
</dbReference>
<keyword evidence="11" id="KW-1185">Reference proteome</keyword>
<dbReference type="EC" id="3.4.19.12" evidence="7"/>
<comment type="caution">
    <text evidence="10">The sequence shown here is derived from an EMBL/GenBank/DDBJ whole genome shotgun (WGS) entry which is preliminary data.</text>
</comment>
<comment type="similarity">
    <text evidence="2 7">Belongs to the peptidase C19 family.</text>
</comment>
<dbReference type="PANTHER" id="PTHR24006">
    <property type="entry name" value="UBIQUITIN CARBOXYL-TERMINAL HYDROLASE"/>
    <property type="match status" value="1"/>
</dbReference>
<dbReference type="PROSITE" id="PS00972">
    <property type="entry name" value="USP_1"/>
    <property type="match status" value="1"/>
</dbReference>
<dbReference type="GO" id="GO:0005829">
    <property type="term" value="C:cytosol"/>
    <property type="evidence" value="ECO:0007669"/>
    <property type="project" value="TreeGrafter"/>
</dbReference>
<dbReference type="GO" id="GO:0005634">
    <property type="term" value="C:nucleus"/>
    <property type="evidence" value="ECO:0007669"/>
    <property type="project" value="TreeGrafter"/>
</dbReference>
<evidence type="ECO:0000256" key="8">
    <source>
        <dbReference type="SAM" id="MobiDB-lite"/>
    </source>
</evidence>
<dbReference type="InterPro" id="IPR038765">
    <property type="entry name" value="Papain-like_cys_pep_sf"/>
</dbReference>
<dbReference type="Proteomes" id="UP001295684">
    <property type="component" value="Unassembled WGS sequence"/>
</dbReference>
<dbReference type="EMBL" id="CAMPGE010007552">
    <property type="protein sequence ID" value="CAI2366468.1"/>
    <property type="molecule type" value="Genomic_DNA"/>
</dbReference>
<dbReference type="GO" id="GO:0006508">
    <property type="term" value="P:proteolysis"/>
    <property type="evidence" value="ECO:0007669"/>
    <property type="project" value="UniProtKB-KW"/>
</dbReference>
<dbReference type="PROSITE" id="PS00973">
    <property type="entry name" value="USP_2"/>
    <property type="match status" value="1"/>
</dbReference>
<keyword evidence="5 7" id="KW-0378">Hydrolase</keyword>
<dbReference type="InterPro" id="IPR018200">
    <property type="entry name" value="USP_CS"/>
</dbReference>
<feature type="compositionally biased region" description="Polar residues" evidence="8">
    <location>
        <begin position="417"/>
        <end position="426"/>
    </location>
</feature>
<evidence type="ECO:0000256" key="3">
    <source>
        <dbReference type="ARBA" id="ARBA00022670"/>
    </source>
</evidence>
<proteinExistence type="inferred from homology"/>
<keyword evidence="6 7" id="KW-0788">Thiol protease</keyword>
<protein>
    <recommendedName>
        <fullName evidence="7">Ubiquitin carboxyl-terminal hydrolase</fullName>
        <ecNumber evidence="7">3.4.19.12</ecNumber>
    </recommendedName>
</protein>
<feature type="compositionally biased region" description="Basic and acidic residues" evidence="8">
    <location>
        <begin position="369"/>
        <end position="380"/>
    </location>
</feature>
<organism evidence="10 11">
    <name type="scientific">Euplotes crassus</name>
    <dbReference type="NCBI Taxonomy" id="5936"/>
    <lineage>
        <taxon>Eukaryota</taxon>
        <taxon>Sar</taxon>
        <taxon>Alveolata</taxon>
        <taxon>Ciliophora</taxon>
        <taxon>Intramacronucleata</taxon>
        <taxon>Spirotrichea</taxon>
        <taxon>Hypotrichia</taxon>
        <taxon>Euplotida</taxon>
        <taxon>Euplotidae</taxon>
        <taxon>Moneuplotes</taxon>
    </lineage>
</organism>
<evidence type="ECO:0000259" key="9">
    <source>
        <dbReference type="PROSITE" id="PS50235"/>
    </source>
</evidence>
<keyword evidence="3 7" id="KW-0645">Protease</keyword>
<dbReference type="SUPFAM" id="SSF54001">
    <property type="entry name" value="Cysteine proteinases"/>
    <property type="match status" value="1"/>
</dbReference>
<feature type="domain" description="USP" evidence="9">
    <location>
        <begin position="3"/>
        <end position="347"/>
    </location>
</feature>
<evidence type="ECO:0000313" key="10">
    <source>
        <dbReference type="EMBL" id="CAI2366468.1"/>
    </source>
</evidence>
<feature type="region of interest" description="Disordered" evidence="8">
    <location>
        <begin position="354"/>
        <end position="446"/>
    </location>
</feature>
<dbReference type="GO" id="GO:0016579">
    <property type="term" value="P:protein deubiquitination"/>
    <property type="evidence" value="ECO:0007669"/>
    <property type="project" value="InterPro"/>
</dbReference>
<accession>A0AAD1UFR8</accession>
<keyword evidence="4 7" id="KW-0833">Ubl conjugation pathway</keyword>
<evidence type="ECO:0000256" key="4">
    <source>
        <dbReference type="ARBA" id="ARBA00022786"/>
    </source>
</evidence>
<feature type="compositionally biased region" description="Low complexity" evidence="8">
    <location>
        <begin position="401"/>
        <end position="416"/>
    </location>
</feature>
<comment type="catalytic activity">
    <reaction evidence="1 7">
        <text>Thiol-dependent hydrolysis of ester, thioester, amide, peptide and isopeptide bonds formed by the C-terminal Gly of ubiquitin (a 76-residue protein attached to proteins as an intracellular targeting signal).</text>
        <dbReference type="EC" id="3.4.19.12"/>
    </reaction>
</comment>
<dbReference type="AlphaFoldDB" id="A0AAD1UFR8"/>
<dbReference type="InterPro" id="IPR001394">
    <property type="entry name" value="Peptidase_C19_UCH"/>
</dbReference>
<evidence type="ECO:0000313" key="11">
    <source>
        <dbReference type="Proteomes" id="UP001295684"/>
    </source>
</evidence>
<evidence type="ECO:0000256" key="6">
    <source>
        <dbReference type="ARBA" id="ARBA00022807"/>
    </source>
</evidence>
<sequence length="446" mass="51055">MPTGLFNIGNTCFANSVLQCILHTPEMHQLITTLPIGEDEEGNSEGENESEGDSEYSSEYTKQPEFNNFAYDDDIPTYCCSLCGIKEIIQGMANSGKNFLPLGMKDIIKKVFGEEVRFGRQHDAHEFLMILLHTFEVSGCYQKAMDCIRQQRKFSKPKIVEINKVFEGSFTSNIQCQKCRRNNKNEQKFQDINLDIRETFEDSMRHYFSSEKLEGENKYDCEKCKQYTNAIKSISLKDPPLNLIVNLKKFDVNGAKIKAKIEYPHSFNLGDYIKSTGKGSRSKVANMYELYAVINHEGNFSHRGHYNCYVKGFDETWYRCDDSKIRRIGGQNQTSSEKAYILFYRLKKILSKRGPKRKAITKTSPLQNEETKPQKFDIPKPSKPTTKRKRPYAPFHPNPCLLPSSQPPSSLSKSSQNITPPDSNCSPKRFKSQEADNFDTTAEVSI</sequence>
<dbReference type="InterPro" id="IPR028889">
    <property type="entry name" value="USP"/>
</dbReference>
<evidence type="ECO:0000256" key="7">
    <source>
        <dbReference type="RuleBase" id="RU366025"/>
    </source>
</evidence>